<dbReference type="OrthoDB" id="8020462at2"/>
<evidence type="ECO:0000256" key="2">
    <source>
        <dbReference type="SAM" id="Phobius"/>
    </source>
</evidence>
<proteinExistence type="predicted"/>
<dbReference type="EMBL" id="FOTK01000025">
    <property type="protein sequence ID" value="SFM28796.1"/>
    <property type="molecule type" value="Genomic_DNA"/>
</dbReference>
<feature type="compositionally biased region" description="Basic residues" evidence="1">
    <location>
        <begin position="27"/>
        <end position="36"/>
    </location>
</feature>
<reference evidence="4" key="1">
    <citation type="submission" date="2016-10" db="EMBL/GenBank/DDBJ databases">
        <authorList>
            <person name="Varghese N."/>
            <person name="Submissions S."/>
        </authorList>
    </citation>
    <scope>NUCLEOTIDE SEQUENCE [LARGE SCALE GENOMIC DNA]</scope>
    <source>
        <strain evidence="4">BL36</strain>
    </source>
</reference>
<name>A0A1I4PMF4_9HYPH</name>
<dbReference type="RefSeq" id="WP_092043906.1">
    <property type="nucleotide sequence ID" value="NZ_FOTK01000025.1"/>
</dbReference>
<evidence type="ECO:0000313" key="3">
    <source>
        <dbReference type="EMBL" id="SFM28796.1"/>
    </source>
</evidence>
<keyword evidence="2" id="KW-0812">Transmembrane</keyword>
<keyword evidence="4" id="KW-1185">Reference proteome</keyword>
<organism evidence="3 4">
    <name type="scientific">Methylobacterium pseudosasicola</name>
    <dbReference type="NCBI Taxonomy" id="582667"/>
    <lineage>
        <taxon>Bacteria</taxon>
        <taxon>Pseudomonadati</taxon>
        <taxon>Pseudomonadota</taxon>
        <taxon>Alphaproteobacteria</taxon>
        <taxon>Hyphomicrobiales</taxon>
        <taxon>Methylobacteriaceae</taxon>
        <taxon>Methylobacterium</taxon>
    </lineage>
</organism>
<sequence>MTDDLHEGPLAPVTHPAPPQKLTRREERRRRRQRRRRGEEVLAWVLVPLICVGIYLGVNAGFDFFGTSPGQVWDQLMQVKTMMEKRSGTQGARG</sequence>
<evidence type="ECO:0000313" key="4">
    <source>
        <dbReference type="Proteomes" id="UP000199048"/>
    </source>
</evidence>
<feature type="transmembrane region" description="Helical" evidence="2">
    <location>
        <begin position="41"/>
        <end position="62"/>
    </location>
</feature>
<keyword evidence="2" id="KW-1133">Transmembrane helix</keyword>
<evidence type="ECO:0000256" key="1">
    <source>
        <dbReference type="SAM" id="MobiDB-lite"/>
    </source>
</evidence>
<accession>A0A1I4PMF4</accession>
<gene>
    <name evidence="3" type="ORF">SAMN05192568_102568</name>
</gene>
<feature type="region of interest" description="Disordered" evidence="1">
    <location>
        <begin position="1"/>
        <end position="37"/>
    </location>
</feature>
<dbReference type="Proteomes" id="UP000199048">
    <property type="component" value="Unassembled WGS sequence"/>
</dbReference>
<protein>
    <submittedName>
        <fullName evidence="3">Uncharacterized protein</fullName>
    </submittedName>
</protein>
<keyword evidence="2" id="KW-0472">Membrane</keyword>
<dbReference type="AlphaFoldDB" id="A0A1I4PMF4"/>
<dbReference type="STRING" id="582667.SAMN05192568_102568"/>